<organism evidence="1 2">
    <name type="scientific">Trichuris muris</name>
    <name type="common">Mouse whipworm</name>
    <dbReference type="NCBI Taxonomy" id="70415"/>
    <lineage>
        <taxon>Eukaryota</taxon>
        <taxon>Metazoa</taxon>
        <taxon>Ecdysozoa</taxon>
        <taxon>Nematoda</taxon>
        <taxon>Enoplea</taxon>
        <taxon>Dorylaimia</taxon>
        <taxon>Trichinellida</taxon>
        <taxon>Trichuridae</taxon>
        <taxon>Trichuris</taxon>
    </lineage>
</organism>
<keyword evidence="1" id="KW-1185">Reference proteome</keyword>
<accession>A0A5S6QLL8</accession>
<dbReference type="Proteomes" id="UP000046395">
    <property type="component" value="Unassembled WGS sequence"/>
</dbReference>
<dbReference type="GO" id="GO:0003676">
    <property type="term" value="F:nucleic acid binding"/>
    <property type="evidence" value="ECO:0007669"/>
    <property type="project" value="InterPro"/>
</dbReference>
<protein>
    <submittedName>
        <fullName evidence="2">Uncharacterized protein</fullName>
    </submittedName>
</protein>
<sequence>MNNLLPRIWTRIANECDWDITEVSFRTYDDISIHFEPYMPVDLSDEYAMANTMVMFLFIGKGTNRTYFIQWIERRIEVILKMEFPKEQIAWDPDQALKCECVEDSARYLERSHLFRLSLWEIMQKLVNEETLFGALIAQILERLKFSRMTGLYLIFEYIMLEIPNPIIYDPYLKTDRAALSTAVKHWNDAAEHNRPYLRILKKNTLCLGGRPLLRLMYIGWKFGVKFQPSLSNWAGPTPADQVTLDKLVEKYSPLPPGVTSVLVVQLPNTEEGHFFPAERGKPSLIQSDNFTTFKAADKEVQQLFKGRNLNKVKEKFSSEGIEWKFITEKAPWTGGY</sequence>
<dbReference type="AlphaFoldDB" id="A0A5S6QLL8"/>
<dbReference type="WBParaSite" id="TMUE_2000008231.1">
    <property type="protein sequence ID" value="TMUE_2000008231.1"/>
    <property type="gene ID" value="WBGene00288879"/>
</dbReference>
<proteinExistence type="predicted"/>
<dbReference type="Gene3D" id="3.30.420.10">
    <property type="entry name" value="Ribonuclease H-like superfamily/Ribonuclease H"/>
    <property type="match status" value="1"/>
</dbReference>
<reference evidence="2" key="1">
    <citation type="submission" date="2019-12" db="UniProtKB">
        <authorList>
            <consortium name="WormBaseParasite"/>
        </authorList>
    </citation>
    <scope>IDENTIFICATION</scope>
</reference>
<evidence type="ECO:0000313" key="1">
    <source>
        <dbReference type="Proteomes" id="UP000046395"/>
    </source>
</evidence>
<name>A0A5S6QLL8_TRIMR</name>
<dbReference type="InterPro" id="IPR036397">
    <property type="entry name" value="RNaseH_sf"/>
</dbReference>
<evidence type="ECO:0000313" key="2">
    <source>
        <dbReference type="WBParaSite" id="TMUE_2000008231.1"/>
    </source>
</evidence>